<comment type="caution">
    <text evidence="1">The sequence shown here is derived from an EMBL/GenBank/DDBJ whole genome shotgun (WGS) entry which is preliminary data.</text>
</comment>
<accession>X1KAD9</accession>
<organism evidence="1">
    <name type="scientific">marine sediment metagenome</name>
    <dbReference type="NCBI Taxonomy" id="412755"/>
    <lineage>
        <taxon>unclassified sequences</taxon>
        <taxon>metagenomes</taxon>
        <taxon>ecological metagenomes</taxon>
    </lineage>
</organism>
<protein>
    <submittedName>
        <fullName evidence="1">Uncharacterized protein</fullName>
    </submittedName>
</protein>
<dbReference type="AlphaFoldDB" id="X1KAD9"/>
<gene>
    <name evidence="1" type="ORF">S03H2_61913</name>
</gene>
<proteinExistence type="predicted"/>
<name>X1KAD9_9ZZZZ</name>
<evidence type="ECO:0000313" key="1">
    <source>
        <dbReference type="EMBL" id="GAH87204.1"/>
    </source>
</evidence>
<sequence>MDAEVKVPLKVIRVWGKRAILRRARKGHKCAASGLPIERGEEHYCVYICGAGLGDTKFPDRVRIEYIHDYLNFGG</sequence>
<dbReference type="EMBL" id="BARU01040004">
    <property type="protein sequence ID" value="GAH87204.1"/>
    <property type="molecule type" value="Genomic_DNA"/>
</dbReference>
<reference evidence="1" key="1">
    <citation type="journal article" date="2014" name="Front. Microbiol.">
        <title>High frequency of phylogenetically diverse reductive dehalogenase-homologous genes in deep subseafloor sedimentary metagenomes.</title>
        <authorList>
            <person name="Kawai M."/>
            <person name="Futagami T."/>
            <person name="Toyoda A."/>
            <person name="Takaki Y."/>
            <person name="Nishi S."/>
            <person name="Hori S."/>
            <person name="Arai W."/>
            <person name="Tsubouchi T."/>
            <person name="Morono Y."/>
            <person name="Uchiyama I."/>
            <person name="Ito T."/>
            <person name="Fujiyama A."/>
            <person name="Inagaki F."/>
            <person name="Takami H."/>
        </authorList>
    </citation>
    <scope>NUCLEOTIDE SEQUENCE</scope>
    <source>
        <strain evidence="1">Expedition CK06-06</strain>
    </source>
</reference>